<dbReference type="FunFam" id="3.30.565.10:FF:000010">
    <property type="entry name" value="Sensor histidine kinase RcsC"/>
    <property type="match status" value="1"/>
</dbReference>
<dbReference type="Gene3D" id="3.40.50.2300">
    <property type="match status" value="1"/>
</dbReference>
<dbReference type="Pfam" id="PF13426">
    <property type="entry name" value="PAS_9"/>
    <property type="match status" value="1"/>
</dbReference>
<dbReference type="PROSITE" id="PS50885">
    <property type="entry name" value="HAMP"/>
    <property type="match status" value="1"/>
</dbReference>
<dbReference type="CDD" id="cd16922">
    <property type="entry name" value="HATPase_EvgS-ArcB-TorS-like"/>
    <property type="match status" value="1"/>
</dbReference>
<dbReference type="InterPro" id="IPR005467">
    <property type="entry name" value="His_kinase_dom"/>
</dbReference>
<evidence type="ECO:0000256" key="14">
    <source>
        <dbReference type="SAM" id="Coils"/>
    </source>
</evidence>
<keyword evidence="10" id="KW-1133">Transmembrane helix</keyword>
<evidence type="ECO:0000256" key="2">
    <source>
        <dbReference type="ARBA" id="ARBA00004370"/>
    </source>
</evidence>
<dbReference type="SUPFAM" id="SSF47384">
    <property type="entry name" value="Homodimeric domain of signal transducing histidine kinase"/>
    <property type="match status" value="1"/>
</dbReference>
<dbReference type="SMART" id="SM00091">
    <property type="entry name" value="PAS"/>
    <property type="match status" value="1"/>
</dbReference>
<feature type="coiled-coil region" evidence="14">
    <location>
        <begin position="164"/>
        <end position="191"/>
    </location>
</feature>
<dbReference type="CDD" id="cd00130">
    <property type="entry name" value="PAS"/>
    <property type="match status" value="1"/>
</dbReference>
<evidence type="ECO:0000313" key="19">
    <source>
        <dbReference type="EMBL" id="NEM99281.1"/>
    </source>
</evidence>
<dbReference type="SUPFAM" id="SSF55874">
    <property type="entry name" value="ATPase domain of HSP90 chaperone/DNA topoisomerase II/histidine kinase"/>
    <property type="match status" value="1"/>
</dbReference>
<dbReference type="SUPFAM" id="SSF52172">
    <property type="entry name" value="CheY-like"/>
    <property type="match status" value="1"/>
</dbReference>
<dbReference type="Gene3D" id="3.30.565.10">
    <property type="entry name" value="Histidine kinase-like ATPase, C-terminal domain"/>
    <property type="match status" value="1"/>
</dbReference>
<comment type="subcellular location">
    <subcellularLocation>
        <location evidence="2">Membrane</location>
    </subcellularLocation>
</comment>
<dbReference type="PRINTS" id="PR00344">
    <property type="entry name" value="BCTRLSENSOR"/>
</dbReference>
<evidence type="ECO:0000256" key="1">
    <source>
        <dbReference type="ARBA" id="ARBA00000085"/>
    </source>
</evidence>
<evidence type="ECO:0000256" key="3">
    <source>
        <dbReference type="ARBA" id="ARBA00012438"/>
    </source>
</evidence>
<name>A0A6B3M117_9BACT</name>
<gene>
    <name evidence="19" type="ORF">GXP69_16390</name>
</gene>
<evidence type="ECO:0000259" key="15">
    <source>
        <dbReference type="PROSITE" id="PS50109"/>
    </source>
</evidence>
<dbReference type="EMBL" id="JAAGWD010000008">
    <property type="protein sequence ID" value="NEM99281.1"/>
    <property type="molecule type" value="Genomic_DNA"/>
</dbReference>
<comment type="catalytic activity">
    <reaction evidence="1">
        <text>ATP + protein L-histidine = ADP + protein N-phospho-L-histidine.</text>
        <dbReference type="EC" id="2.7.13.3"/>
    </reaction>
</comment>
<protein>
    <recommendedName>
        <fullName evidence="3">histidine kinase</fullName>
        <ecNumber evidence="3">2.7.13.3</ecNumber>
    </recommendedName>
</protein>
<dbReference type="InterPro" id="IPR003661">
    <property type="entry name" value="HisK_dim/P_dom"/>
</dbReference>
<dbReference type="InterPro" id="IPR011006">
    <property type="entry name" value="CheY-like_superfamily"/>
</dbReference>
<evidence type="ECO:0000259" key="17">
    <source>
        <dbReference type="PROSITE" id="PS50112"/>
    </source>
</evidence>
<proteinExistence type="predicted"/>
<dbReference type="PROSITE" id="PS50110">
    <property type="entry name" value="RESPONSE_REGULATORY"/>
    <property type="match status" value="1"/>
</dbReference>
<dbReference type="InterPro" id="IPR036097">
    <property type="entry name" value="HisK_dim/P_sf"/>
</dbReference>
<evidence type="ECO:0000256" key="6">
    <source>
        <dbReference type="ARBA" id="ARBA00022692"/>
    </source>
</evidence>
<dbReference type="GO" id="GO:0005524">
    <property type="term" value="F:ATP binding"/>
    <property type="evidence" value="ECO:0007669"/>
    <property type="project" value="UniProtKB-KW"/>
</dbReference>
<keyword evidence="11" id="KW-0902">Two-component regulatory system</keyword>
<dbReference type="AlphaFoldDB" id="A0A6B3M117"/>
<dbReference type="PROSITE" id="PS50112">
    <property type="entry name" value="PAS"/>
    <property type="match status" value="1"/>
</dbReference>
<keyword evidence="5" id="KW-0808">Transferase</keyword>
<evidence type="ECO:0000256" key="4">
    <source>
        <dbReference type="ARBA" id="ARBA00022553"/>
    </source>
</evidence>
<accession>A0A6B3M117</accession>
<dbReference type="EC" id="2.7.13.3" evidence="3"/>
<keyword evidence="6" id="KW-0812">Transmembrane</keyword>
<dbReference type="FunFam" id="1.10.287.130:FF:000004">
    <property type="entry name" value="Ethylene receptor 1"/>
    <property type="match status" value="1"/>
</dbReference>
<dbReference type="NCBIfam" id="TIGR00229">
    <property type="entry name" value="sensory_box"/>
    <property type="match status" value="1"/>
</dbReference>
<evidence type="ECO:0000256" key="13">
    <source>
        <dbReference type="PROSITE-ProRule" id="PRU00169"/>
    </source>
</evidence>
<feature type="modified residue" description="4-aspartylphosphate" evidence="13">
    <location>
        <position position="496"/>
    </location>
</feature>
<evidence type="ECO:0000256" key="11">
    <source>
        <dbReference type="ARBA" id="ARBA00023012"/>
    </source>
</evidence>
<dbReference type="CDD" id="cd17546">
    <property type="entry name" value="REC_hyHK_CKI1_RcsC-like"/>
    <property type="match status" value="1"/>
</dbReference>
<keyword evidence="14" id="KW-0175">Coiled coil</keyword>
<dbReference type="SMART" id="SM00387">
    <property type="entry name" value="HATPase_c"/>
    <property type="match status" value="1"/>
</dbReference>
<dbReference type="CDD" id="cd00082">
    <property type="entry name" value="HisKA"/>
    <property type="match status" value="1"/>
</dbReference>
<dbReference type="SMART" id="SM00448">
    <property type="entry name" value="REC"/>
    <property type="match status" value="1"/>
</dbReference>
<keyword evidence="12" id="KW-0472">Membrane</keyword>
<dbReference type="InterPro" id="IPR035965">
    <property type="entry name" value="PAS-like_dom_sf"/>
</dbReference>
<feature type="domain" description="HAMP" evidence="18">
    <location>
        <begin position="2"/>
        <end position="55"/>
    </location>
</feature>
<keyword evidence="7" id="KW-0547">Nucleotide-binding</keyword>
<reference evidence="19 20" key="1">
    <citation type="submission" date="2020-02" db="EMBL/GenBank/DDBJ databases">
        <authorList>
            <person name="Kim M.K."/>
        </authorList>
    </citation>
    <scope>NUCLEOTIDE SEQUENCE [LARGE SCALE GENOMIC DNA]</scope>
    <source>
        <strain evidence="19 20">BT327</strain>
    </source>
</reference>
<feature type="domain" description="Histidine kinase" evidence="15">
    <location>
        <begin position="198"/>
        <end position="423"/>
    </location>
</feature>
<dbReference type="RefSeq" id="WP_163916307.1">
    <property type="nucleotide sequence ID" value="NZ_JAAGWD010000008.1"/>
</dbReference>
<evidence type="ECO:0000256" key="5">
    <source>
        <dbReference type="ARBA" id="ARBA00022679"/>
    </source>
</evidence>
<evidence type="ECO:0000256" key="10">
    <source>
        <dbReference type="ARBA" id="ARBA00022989"/>
    </source>
</evidence>
<dbReference type="Pfam" id="PF00072">
    <property type="entry name" value="Response_reg"/>
    <property type="match status" value="1"/>
</dbReference>
<dbReference type="InterPro" id="IPR000014">
    <property type="entry name" value="PAS"/>
</dbReference>
<dbReference type="InterPro" id="IPR004358">
    <property type="entry name" value="Sig_transdc_His_kin-like_C"/>
</dbReference>
<dbReference type="GO" id="GO:0000155">
    <property type="term" value="F:phosphorelay sensor kinase activity"/>
    <property type="evidence" value="ECO:0007669"/>
    <property type="project" value="InterPro"/>
</dbReference>
<dbReference type="PROSITE" id="PS50109">
    <property type="entry name" value="HIS_KIN"/>
    <property type="match status" value="1"/>
</dbReference>
<evidence type="ECO:0000256" key="8">
    <source>
        <dbReference type="ARBA" id="ARBA00022777"/>
    </source>
</evidence>
<dbReference type="Pfam" id="PF02518">
    <property type="entry name" value="HATPase_c"/>
    <property type="match status" value="1"/>
</dbReference>
<evidence type="ECO:0000256" key="9">
    <source>
        <dbReference type="ARBA" id="ARBA00022840"/>
    </source>
</evidence>
<dbReference type="PANTHER" id="PTHR45339:SF1">
    <property type="entry name" value="HYBRID SIGNAL TRANSDUCTION HISTIDINE KINASE J"/>
    <property type="match status" value="1"/>
</dbReference>
<keyword evidence="20" id="KW-1185">Reference proteome</keyword>
<evidence type="ECO:0000256" key="7">
    <source>
        <dbReference type="ARBA" id="ARBA00022741"/>
    </source>
</evidence>
<dbReference type="Gene3D" id="1.10.287.130">
    <property type="match status" value="1"/>
</dbReference>
<dbReference type="SMART" id="SM00388">
    <property type="entry name" value="HisKA"/>
    <property type="match status" value="1"/>
</dbReference>
<dbReference type="GO" id="GO:0016020">
    <property type="term" value="C:membrane"/>
    <property type="evidence" value="ECO:0007669"/>
    <property type="project" value="UniProtKB-SubCell"/>
</dbReference>
<dbReference type="Pfam" id="PF00512">
    <property type="entry name" value="HisKA"/>
    <property type="match status" value="1"/>
</dbReference>
<evidence type="ECO:0000259" key="18">
    <source>
        <dbReference type="PROSITE" id="PS50885"/>
    </source>
</evidence>
<organism evidence="19 20">
    <name type="scientific">Pontibacter burrus</name>
    <dbReference type="NCBI Taxonomy" id="2704466"/>
    <lineage>
        <taxon>Bacteria</taxon>
        <taxon>Pseudomonadati</taxon>
        <taxon>Bacteroidota</taxon>
        <taxon>Cytophagia</taxon>
        <taxon>Cytophagales</taxon>
        <taxon>Hymenobacteraceae</taxon>
        <taxon>Pontibacter</taxon>
    </lineage>
</organism>
<dbReference type="SUPFAM" id="SSF55785">
    <property type="entry name" value="PYP-like sensor domain (PAS domain)"/>
    <property type="match status" value="1"/>
</dbReference>
<keyword evidence="9" id="KW-0067">ATP-binding</keyword>
<keyword evidence="4 13" id="KW-0597">Phosphoprotein</keyword>
<evidence type="ECO:0000259" key="16">
    <source>
        <dbReference type="PROSITE" id="PS50110"/>
    </source>
</evidence>
<dbReference type="InterPro" id="IPR003660">
    <property type="entry name" value="HAMP_dom"/>
</dbReference>
<dbReference type="InterPro" id="IPR001789">
    <property type="entry name" value="Sig_transdc_resp-reg_receiver"/>
</dbReference>
<evidence type="ECO:0000313" key="20">
    <source>
        <dbReference type="Proteomes" id="UP000474777"/>
    </source>
</evidence>
<dbReference type="Gene3D" id="3.30.450.20">
    <property type="entry name" value="PAS domain"/>
    <property type="match status" value="1"/>
</dbReference>
<sequence>MEALNKRLDDIMTLIAEMANGNYDYTLDVSENENELDALIQGITMLGQELKNSTVSRDFMQSIYQGVVDMLLVLNTDYTIRNVNAALEEAIGMPETELVGQHISVLFSDTENLKLLEVFFELENQGKCTNREFILQATDRQIPASCSFSYLVDKHHQTDGILIIAKDITELKLKERELQEAKEKAEAASQSKSFFLSSMSHEIRTPLNGIVGFADLLADTPLNQTQQQYVSLIRTSGSTLTRLLNDILNLHRIEQDKVELEAIPFDIRATTASHLEPYRYLANEKGLTMDYSFAADVPQVVVGDPTRTIQILVNLVSNALKFTETGSIQVRCSADNQNESTRQVTLRFTVTDTGIGIPPEKQAYIFDAFTQSDQSTTRRYGGFGLGLTICKRLVTLMHGEMGVISMQEGQEGTTFWFTLPLTFVPDADIPAPDSAEDTTFEMPYKADILVVDDNPINVLLIQDVLEQMGAIVTTAVGGEEALQVAIGKPFDLIFMDIQMPGMDGLEATVKLRRLGYEKPIVAFSANAYKDDIAKSLSSGMNDHLCKPFTRKELTEVLRKWL</sequence>
<evidence type="ECO:0000256" key="12">
    <source>
        <dbReference type="ARBA" id="ARBA00023136"/>
    </source>
</evidence>
<comment type="caution">
    <text evidence="19">The sequence shown here is derived from an EMBL/GenBank/DDBJ whole genome shotgun (WGS) entry which is preliminary data.</text>
</comment>
<feature type="domain" description="Response regulatory" evidence="16">
    <location>
        <begin position="447"/>
        <end position="561"/>
    </location>
</feature>
<dbReference type="PANTHER" id="PTHR45339">
    <property type="entry name" value="HYBRID SIGNAL TRANSDUCTION HISTIDINE KINASE J"/>
    <property type="match status" value="1"/>
</dbReference>
<dbReference type="InterPro" id="IPR036890">
    <property type="entry name" value="HATPase_C_sf"/>
</dbReference>
<feature type="domain" description="PAS" evidence="17">
    <location>
        <begin position="56"/>
        <end position="101"/>
    </location>
</feature>
<dbReference type="Proteomes" id="UP000474777">
    <property type="component" value="Unassembled WGS sequence"/>
</dbReference>
<dbReference type="InterPro" id="IPR003594">
    <property type="entry name" value="HATPase_dom"/>
</dbReference>
<keyword evidence="8" id="KW-0418">Kinase</keyword>